<evidence type="ECO:0000313" key="3">
    <source>
        <dbReference type="Proteomes" id="UP000615026"/>
    </source>
</evidence>
<dbReference type="RefSeq" id="WP_193994261.1">
    <property type="nucleotide sequence ID" value="NZ_JADEXP010000157.1"/>
</dbReference>
<dbReference type="InterPro" id="IPR012334">
    <property type="entry name" value="Pectin_lyas_fold"/>
</dbReference>
<dbReference type="EMBL" id="JADEXP010000157">
    <property type="protein sequence ID" value="MBE9068313.1"/>
    <property type="molecule type" value="Genomic_DNA"/>
</dbReference>
<feature type="domain" description="Filamentous haemagglutinin FhaB/tRNA nuclease CdiA-like TPS" evidence="1">
    <location>
        <begin position="33"/>
        <end position="148"/>
    </location>
</feature>
<proteinExistence type="predicted"/>
<comment type="caution">
    <text evidence="2">The sequence shown here is derived from an EMBL/GenBank/DDBJ whole genome shotgun (WGS) entry which is preliminary data.</text>
</comment>
<evidence type="ECO:0000313" key="2">
    <source>
        <dbReference type="EMBL" id="MBE9068313.1"/>
    </source>
</evidence>
<sequence>MNKQSVFGVWIVIKIIGCYLLTPEVAWSQVIPDGTTPTPAPGSCLQSCTVEGGATDLTNSNLFHSFEQLSVPTDGLVIFEHSPTIRNIFARVTGDSSSIIDGLIRTNSTNNNANLFLINPNGISFGPRGALDIGGSFIATTANAIQFGDQGSFSTDDTNSDPALLTVSPSAFLFTQNTAQPIVNQSIAPDPARPVRTAGLKVPEGRSLILLGGNVILERDPNNPDRRLPVQAPGGKIELGGVRGLGIVGLDINGENLSLSYSDGALLADIIINDARLEVSSRSGNEAGDISINADSLSLNTSVLSSRTRGSKNAGNIFIRAERAVNVEVGTISSVSSGSGTGGDIEIIAEDIILANTSNLSANTRGAGNAGRISLNAETISLSTDSRLISDADSFTEAVGNVGEIQIQTNILSLNDGSRISILTSGEAVDIESSGTLSIQAQESVSLTSGSSISSETFGQANASDIEIITPALFINDSIISAAVNEEGRPDSDATGRGGIVDIRTQSLSLENNAQLTSSTSGEGDAGAILVEDAASVSLSNSLISTETSAAGAGGDINIGTEQLTADAGAQISATATATASASTRSGNVTVDAARINLSDENTGLLAETQGEAAAGSVALGTQDSGDTLTINFQAGAEISAETSGNGDGGQIRVIAPEAVTFRGDGSLSTRSTGPGLAGDVSIQTNGQFRVQDGASVEVSGESTGDSGTLGVIAGTAVLNDGQLLASTQAGEGGNISLRVDNALVLREDSLVSAEAFNDANGGNVDISTPFIIALFPEAGSNGNDIQASAVDGDGGRITIQANTLFNIAENLAIDGNMTNDLDASSGTGIDGVVIIETLEVDPDEGTVRLPSGLADPEISQGCQAGG</sequence>
<gene>
    <name evidence="2" type="ORF">IQ260_16800</name>
</gene>
<name>A0A928ZVR4_LEPEC</name>
<dbReference type="Pfam" id="PF05860">
    <property type="entry name" value="TPS"/>
    <property type="match status" value="1"/>
</dbReference>
<organism evidence="2 3">
    <name type="scientific">Leptolyngbya cf. ectocarpi LEGE 11479</name>
    <dbReference type="NCBI Taxonomy" id="1828722"/>
    <lineage>
        <taxon>Bacteria</taxon>
        <taxon>Bacillati</taxon>
        <taxon>Cyanobacteriota</taxon>
        <taxon>Cyanophyceae</taxon>
        <taxon>Leptolyngbyales</taxon>
        <taxon>Leptolyngbyaceae</taxon>
        <taxon>Leptolyngbya group</taxon>
        <taxon>Leptolyngbya</taxon>
    </lineage>
</organism>
<dbReference type="AlphaFoldDB" id="A0A928ZVR4"/>
<dbReference type="Gene3D" id="2.160.20.10">
    <property type="entry name" value="Single-stranded right-handed beta-helix, Pectin lyase-like"/>
    <property type="match status" value="2"/>
</dbReference>
<evidence type="ECO:0000259" key="1">
    <source>
        <dbReference type="SMART" id="SM00912"/>
    </source>
</evidence>
<reference evidence="2" key="1">
    <citation type="submission" date="2020-10" db="EMBL/GenBank/DDBJ databases">
        <authorList>
            <person name="Castelo-Branco R."/>
            <person name="Eusebio N."/>
            <person name="Adriana R."/>
            <person name="Vieira A."/>
            <person name="Brugerolle De Fraissinette N."/>
            <person name="Rezende De Castro R."/>
            <person name="Schneider M.P."/>
            <person name="Vasconcelos V."/>
            <person name="Leao P.N."/>
        </authorList>
    </citation>
    <scope>NUCLEOTIDE SEQUENCE</scope>
    <source>
        <strain evidence="2">LEGE 11479</strain>
    </source>
</reference>
<protein>
    <submittedName>
        <fullName evidence="2">Filamentous hemagglutinin N-terminal domain-containing protein</fullName>
    </submittedName>
</protein>
<dbReference type="Proteomes" id="UP000615026">
    <property type="component" value="Unassembled WGS sequence"/>
</dbReference>
<feature type="non-terminal residue" evidence="2">
    <location>
        <position position="867"/>
    </location>
</feature>
<keyword evidence="3" id="KW-1185">Reference proteome</keyword>
<dbReference type="NCBIfam" id="TIGR01901">
    <property type="entry name" value="adhes_NPXG"/>
    <property type="match status" value="1"/>
</dbReference>
<dbReference type="InterPro" id="IPR011050">
    <property type="entry name" value="Pectin_lyase_fold/virulence"/>
</dbReference>
<accession>A0A928ZVR4</accession>
<dbReference type="InterPro" id="IPR008638">
    <property type="entry name" value="FhaB/CdiA-like_TPS"/>
</dbReference>
<dbReference type="SMART" id="SM00912">
    <property type="entry name" value="Haemagg_act"/>
    <property type="match status" value="1"/>
</dbReference>
<dbReference type="SUPFAM" id="SSF51126">
    <property type="entry name" value="Pectin lyase-like"/>
    <property type="match status" value="2"/>
</dbReference>